<evidence type="ECO:0000256" key="3">
    <source>
        <dbReference type="ARBA" id="ARBA00022452"/>
    </source>
</evidence>
<dbReference type="GO" id="GO:0046930">
    <property type="term" value="C:pore complex"/>
    <property type="evidence" value="ECO:0007669"/>
    <property type="project" value="UniProtKB-KW"/>
</dbReference>
<dbReference type="Gene3D" id="2.40.160.20">
    <property type="match status" value="1"/>
</dbReference>
<evidence type="ECO:0000256" key="11">
    <source>
        <dbReference type="SAM" id="MobiDB-lite"/>
    </source>
</evidence>
<keyword evidence="3" id="KW-1134">Transmembrane beta strand</keyword>
<evidence type="ECO:0000256" key="2">
    <source>
        <dbReference type="ARBA" id="ARBA00022448"/>
    </source>
</evidence>
<evidence type="ECO:0000256" key="12">
    <source>
        <dbReference type="SAM" id="SignalP"/>
    </source>
</evidence>
<keyword evidence="7" id="KW-0626">Porin</keyword>
<dbReference type="InterPro" id="IPR027385">
    <property type="entry name" value="Beta-barrel_OMP"/>
</dbReference>
<dbReference type="EMBL" id="CP051775">
    <property type="protein sequence ID" value="QJE74731.1"/>
    <property type="molecule type" value="Genomic_DNA"/>
</dbReference>
<dbReference type="SUPFAM" id="SSF103088">
    <property type="entry name" value="OmpA-like"/>
    <property type="match status" value="1"/>
</dbReference>
<dbReference type="PRINTS" id="PR01021">
    <property type="entry name" value="OMPADOMAIN"/>
</dbReference>
<dbReference type="PANTHER" id="PTHR30329">
    <property type="entry name" value="STATOR ELEMENT OF FLAGELLAR MOTOR COMPLEX"/>
    <property type="match status" value="1"/>
</dbReference>
<dbReference type="GO" id="GO:0015288">
    <property type="term" value="F:porin activity"/>
    <property type="evidence" value="ECO:0007669"/>
    <property type="project" value="UniProtKB-KW"/>
</dbReference>
<keyword evidence="5 12" id="KW-0732">Signal</keyword>
<dbReference type="Gene3D" id="3.30.1330.60">
    <property type="entry name" value="OmpA-like domain"/>
    <property type="match status" value="1"/>
</dbReference>
<name>A0A858RBL1_9PROT</name>
<evidence type="ECO:0000256" key="5">
    <source>
        <dbReference type="ARBA" id="ARBA00022729"/>
    </source>
</evidence>
<dbReference type="GO" id="GO:0009279">
    <property type="term" value="C:cell outer membrane"/>
    <property type="evidence" value="ECO:0007669"/>
    <property type="project" value="UniProtKB-SubCell"/>
</dbReference>
<dbReference type="PROSITE" id="PS01068">
    <property type="entry name" value="OMPA_1"/>
    <property type="match status" value="1"/>
</dbReference>
<dbReference type="InterPro" id="IPR006690">
    <property type="entry name" value="OMPA-like_CS"/>
</dbReference>
<accession>A0A858RBL1</accession>
<feature type="domain" description="OmpA-like" evidence="13">
    <location>
        <begin position="239"/>
        <end position="356"/>
    </location>
</feature>
<dbReference type="AlphaFoldDB" id="A0A858RBL1"/>
<dbReference type="Pfam" id="PF13505">
    <property type="entry name" value="OMP_b-brl"/>
    <property type="match status" value="1"/>
</dbReference>
<protein>
    <submittedName>
        <fullName evidence="14">OmpA family protein</fullName>
    </submittedName>
</protein>
<sequence length="359" mass="37686">MAVSAVALLSMAAPVAANAQDMASGPYVGIQGGYTWTQDVEAENGLFRNEIEYDNGFTGILEGGYRLGAGLRAGLEVGWTRNVVGDIAGGPVGRAGGEGRTNAYTFMGVVGYELNPIGPLRPWVSAGVGVARLSFQSVGDMFAPGARLDDKDNAVAWQVGAGVAYAVTPNLDLTVGYRFLDTGIVRMNDAAGNRVSFDYQNHSALVGVRYTFGAPPAPPPQPEPTPAPVVAPEPAPAPPPAPAISRNFTVFFDWNQATLTADAEQVLRNVARDAQAGRISAVQVTGYTDTSGTPAYNQKLSERRAQAVRDFLTSQGLTSDQITTAGRGETELLVPTADGVREPSNRRSVIIFPEGSPAS</sequence>
<keyword evidence="2" id="KW-0813">Transport</keyword>
<keyword evidence="6" id="KW-0406">Ion transport</keyword>
<dbReference type="SUPFAM" id="SSF56925">
    <property type="entry name" value="OMPA-like"/>
    <property type="match status" value="1"/>
</dbReference>
<evidence type="ECO:0000313" key="14">
    <source>
        <dbReference type="EMBL" id="QJE74731.1"/>
    </source>
</evidence>
<keyword evidence="9" id="KW-0998">Cell outer membrane</keyword>
<dbReference type="GO" id="GO:0006811">
    <property type="term" value="P:monoatomic ion transport"/>
    <property type="evidence" value="ECO:0007669"/>
    <property type="project" value="UniProtKB-KW"/>
</dbReference>
<dbReference type="PROSITE" id="PS51123">
    <property type="entry name" value="OMPA_2"/>
    <property type="match status" value="1"/>
</dbReference>
<dbReference type="InterPro" id="IPR036737">
    <property type="entry name" value="OmpA-like_sf"/>
</dbReference>
<dbReference type="Pfam" id="PF00691">
    <property type="entry name" value="OmpA"/>
    <property type="match status" value="1"/>
</dbReference>
<evidence type="ECO:0000256" key="1">
    <source>
        <dbReference type="ARBA" id="ARBA00004571"/>
    </source>
</evidence>
<organism evidence="14 15">
    <name type="scientific">Aerophototrophica crusticola</name>
    <dbReference type="NCBI Taxonomy" id="1709002"/>
    <lineage>
        <taxon>Bacteria</taxon>
        <taxon>Pseudomonadati</taxon>
        <taxon>Pseudomonadota</taxon>
        <taxon>Alphaproteobacteria</taxon>
        <taxon>Rhodospirillales</taxon>
        <taxon>Rhodospirillaceae</taxon>
        <taxon>Aerophototrophica</taxon>
    </lineage>
</organism>
<evidence type="ECO:0000313" key="15">
    <source>
        <dbReference type="Proteomes" id="UP000501891"/>
    </source>
</evidence>
<feature type="chain" id="PRO_5032548104" evidence="12">
    <location>
        <begin position="20"/>
        <end position="359"/>
    </location>
</feature>
<dbReference type="InterPro" id="IPR011250">
    <property type="entry name" value="OMP/PagP_B-barrel"/>
</dbReference>
<reference evidence="14" key="1">
    <citation type="submission" date="2020-04" db="EMBL/GenBank/DDBJ databases">
        <title>A desert anoxygenic phototrophic bacterium fixes CO2 using RubisCO under aerobic conditions.</title>
        <authorList>
            <person name="Tang K."/>
        </authorList>
    </citation>
    <scope>NUCLEOTIDE SEQUENCE [LARGE SCALE GENOMIC DNA]</scope>
    <source>
        <strain evidence="14">MIMtkB3</strain>
    </source>
</reference>
<evidence type="ECO:0000256" key="9">
    <source>
        <dbReference type="ARBA" id="ARBA00023237"/>
    </source>
</evidence>
<proteinExistence type="predicted"/>
<dbReference type="InterPro" id="IPR006664">
    <property type="entry name" value="OMP_bac"/>
</dbReference>
<evidence type="ECO:0000256" key="6">
    <source>
        <dbReference type="ARBA" id="ARBA00023065"/>
    </source>
</evidence>
<keyword evidence="4" id="KW-0812">Transmembrane</keyword>
<keyword evidence="8 10" id="KW-0472">Membrane</keyword>
<evidence type="ECO:0000256" key="7">
    <source>
        <dbReference type="ARBA" id="ARBA00023114"/>
    </source>
</evidence>
<evidence type="ECO:0000259" key="13">
    <source>
        <dbReference type="PROSITE" id="PS51123"/>
    </source>
</evidence>
<feature type="region of interest" description="Disordered" evidence="11">
    <location>
        <begin position="215"/>
        <end position="238"/>
    </location>
</feature>
<dbReference type="Proteomes" id="UP000501891">
    <property type="component" value="Chromosome"/>
</dbReference>
<feature type="signal peptide" evidence="12">
    <location>
        <begin position="1"/>
        <end position="19"/>
    </location>
</feature>
<dbReference type="PANTHER" id="PTHR30329:SF21">
    <property type="entry name" value="LIPOPROTEIN YIAD-RELATED"/>
    <property type="match status" value="1"/>
</dbReference>
<gene>
    <name evidence="14" type="ORF">HHL28_01385</name>
</gene>
<dbReference type="KEGG" id="acru:HHL28_01385"/>
<dbReference type="CDD" id="cd07185">
    <property type="entry name" value="OmpA_C-like"/>
    <property type="match status" value="1"/>
</dbReference>
<evidence type="ECO:0000256" key="10">
    <source>
        <dbReference type="PROSITE-ProRule" id="PRU00473"/>
    </source>
</evidence>
<keyword evidence="15" id="KW-1185">Reference proteome</keyword>
<evidence type="ECO:0000256" key="4">
    <source>
        <dbReference type="ARBA" id="ARBA00022692"/>
    </source>
</evidence>
<comment type="subcellular location">
    <subcellularLocation>
        <location evidence="1">Cell outer membrane</location>
        <topology evidence="1">Multi-pass membrane protein</topology>
    </subcellularLocation>
</comment>
<dbReference type="InterPro" id="IPR006665">
    <property type="entry name" value="OmpA-like"/>
</dbReference>
<evidence type="ECO:0000256" key="8">
    <source>
        <dbReference type="ARBA" id="ARBA00023136"/>
    </source>
</evidence>
<dbReference type="InterPro" id="IPR050330">
    <property type="entry name" value="Bact_OuterMem_StrucFunc"/>
</dbReference>